<gene>
    <name evidence="1" type="ORF">CAOG_009895</name>
</gene>
<dbReference type="Proteomes" id="UP000008743">
    <property type="component" value="Unassembled WGS sequence"/>
</dbReference>
<dbReference type="InParanoid" id="A0A0D2VV03"/>
<sequence>MRFFPRVTPTLQNQSSTTTTTTFSIPKLIVSHCVWLTTIRLQESGRKERDLPQHQRSNPRTNQRFGVSAPIAGFPGSACCPACCSLLPLRRSFSCLIEAIERFPKWGRGQESTVCIFCGSLCGSVLCRAQPHFVFVCSCFSFVIPSIIACYQRRDQMDSLSFER</sequence>
<dbReference type="AlphaFoldDB" id="A0A0D2VV03"/>
<keyword evidence="2" id="KW-1185">Reference proteome</keyword>
<evidence type="ECO:0000313" key="2">
    <source>
        <dbReference type="Proteomes" id="UP000008743"/>
    </source>
</evidence>
<proteinExistence type="predicted"/>
<protein>
    <submittedName>
        <fullName evidence="1">Uncharacterized protein</fullName>
    </submittedName>
</protein>
<name>A0A0D2VV03_CAPO3</name>
<evidence type="ECO:0000313" key="1">
    <source>
        <dbReference type="EMBL" id="KJE95242.1"/>
    </source>
</evidence>
<reference evidence="2" key="1">
    <citation type="submission" date="2011-02" db="EMBL/GenBank/DDBJ databases">
        <title>The Genome Sequence of Capsaspora owczarzaki ATCC 30864.</title>
        <authorList>
            <person name="Russ C."/>
            <person name="Cuomo C."/>
            <person name="Burger G."/>
            <person name="Gray M.W."/>
            <person name="Holland P.W.H."/>
            <person name="King N."/>
            <person name="Lang F.B.F."/>
            <person name="Roger A.J."/>
            <person name="Ruiz-Trillo I."/>
            <person name="Young S.K."/>
            <person name="Zeng Q."/>
            <person name="Gargeya S."/>
            <person name="Alvarado L."/>
            <person name="Berlin A."/>
            <person name="Chapman S.B."/>
            <person name="Chen Z."/>
            <person name="Freedman E."/>
            <person name="Gellesch M."/>
            <person name="Goldberg J."/>
            <person name="Griggs A."/>
            <person name="Gujja S."/>
            <person name="Heilman E."/>
            <person name="Heiman D."/>
            <person name="Howarth C."/>
            <person name="Mehta T."/>
            <person name="Neiman D."/>
            <person name="Pearson M."/>
            <person name="Roberts A."/>
            <person name="Saif S."/>
            <person name="Shea T."/>
            <person name="Shenoy N."/>
            <person name="Sisk P."/>
            <person name="Stolte C."/>
            <person name="Sykes S."/>
            <person name="White J."/>
            <person name="Yandava C."/>
            <person name="Haas B."/>
            <person name="Nusbaum C."/>
            <person name="Birren B."/>
        </authorList>
    </citation>
    <scope>NUCLEOTIDE SEQUENCE</scope>
    <source>
        <strain evidence="2">ATCC 30864</strain>
    </source>
</reference>
<organism evidence="1 2">
    <name type="scientific">Capsaspora owczarzaki (strain ATCC 30864)</name>
    <dbReference type="NCBI Taxonomy" id="595528"/>
    <lineage>
        <taxon>Eukaryota</taxon>
        <taxon>Filasterea</taxon>
        <taxon>Capsaspora</taxon>
    </lineage>
</organism>
<dbReference type="EMBL" id="KE346368">
    <property type="protein sequence ID" value="KJE95242.1"/>
    <property type="molecule type" value="Genomic_DNA"/>
</dbReference>
<accession>A0A0D2VV03</accession>